<gene>
    <name evidence="6" type="ORF">XW81_01635</name>
</gene>
<dbReference type="PANTHER" id="PTHR46124">
    <property type="entry name" value="D-AMINOACYL-TRNA DEACYLASE"/>
    <property type="match status" value="1"/>
</dbReference>
<dbReference type="SUPFAM" id="SSF51556">
    <property type="entry name" value="Metallo-dependent hydrolases"/>
    <property type="match status" value="1"/>
</dbReference>
<dbReference type="RefSeq" id="WP_075474221.1">
    <property type="nucleotide sequence ID" value="NZ_CP011299.1"/>
</dbReference>
<feature type="binding site" evidence="5">
    <location>
        <position position="95"/>
    </location>
    <ligand>
        <name>a divalent metal cation</name>
        <dbReference type="ChEBI" id="CHEBI:60240"/>
        <label>1</label>
    </ligand>
</feature>
<reference evidence="6 7" key="1">
    <citation type="submission" date="2015-04" db="EMBL/GenBank/DDBJ databases">
        <title>Buchnera aphidicola assembly.</title>
        <authorList>
            <person name="Zhang Y."/>
        </authorList>
    </citation>
    <scope>NUCLEOTIDE SEQUENCE [LARGE SCALE GENOMIC DNA]</scope>
    <source>
        <strain evidence="6 7">SC</strain>
    </source>
</reference>
<dbReference type="NCBIfam" id="TIGR00010">
    <property type="entry name" value="YchF/TatD family DNA exonuclease"/>
    <property type="match status" value="1"/>
</dbReference>
<dbReference type="InterPro" id="IPR032466">
    <property type="entry name" value="Metal_Hydrolase"/>
</dbReference>
<dbReference type="FunFam" id="3.20.20.140:FF:000005">
    <property type="entry name" value="TatD family hydrolase"/>
    <property type="match status" value="1"/>
</dbReference>
<keyword evidence="3 5" id="KW-0479">Metal-binding</keyword>
<comment type="cofactor">
    <cofactor evidence="1">
        <name>a divalent metal cation</name>
        <dbReference type="ChEBI" id="CHEBI:60240"/>
    </cofactor>
</comment>
<dbReference type="PROSITE" id="PS01137">
    <property type="entry name" value="TATD_1"/>
    <property type="match status" value="1"/>
</dbReference>
<dbReference type="InterPro" id="IPR015991">
    <property type="entry name" value="TatD/YcfH-like"/>
</dbReference>
<feature type="binding site" evidence="5">
    <location>
        <position position="156"/>
    </location>
    <ligand>
        <name>a divalent metal cation</name>
        <dbReference type="ChEBI" id="CHEBI:60240"/>
        <label>2</label>
    </ligand>
</feature>
<dbReference type="STRING" id="118110.XW81_01635"/>
<dbReference type="InterPro" id="IPR018228">
    <property type="entry name" value="DNase_TatD-rel_CS"/>
</dbReference>
<sequence length="265" mass="30737">MFFVDSHCHIDLLNYSKIHSGIEDVLQKSIKNHVKLLLAVTTSIKNFNHVKKFIKNNKNILLSFGIHPLHINQKKYKTDTIIYYSKDMEVVAIGETGLDYYHQMDNIELQKTLFRKHIYAAIELNKPLLVHTRNSINDTISILKEKTSNKCKGIIHSFSENVDSARKILDMGFYISFSGNLTFKNSDHIREVIKFVPLKQMLLETDSPYLTPIPHRGKENQPSFLYDTALFVSKLKNVSIKTLSEHTTQNFFKLFKLKPSNFNVF</sequence>
<dbReference type="Pfam" id="PF01026">
    <property type="entry name" value="TatD_DNase"/>
    <property type="match status" value="1"/>
</dbReference>
<feature type="binding site" evidence="5">
    <location>
        <position position="131"/>
    </location>
    <ligand>
        <name>a divalent metal cation</name>
        <dbReference type="ChEBI" id="CHEBI:60240"/>
        <label>2</label>
    </ligand>
</feature>
<keyword evidence="7" id="KW-1185">Reference proteome</keyword>
<dbReference type="Proteomes" id="UP000077654">
    <property type="component" value="Chromosome"/>
</dbReference>
<name>A0A172WDP4_BUCSC</name>
<feature type="binding site" evidence="5">
    <location>
        <position position="206"/>
    </location>
    <ligand>
        <name>a divalent metal cation</name>
        <dbReference type="ChEBI" id="CHEBI:60240"/>
        <label>1</label>
    </ligand>
</feature>
<evidence type="ECO:0000256" key="3">
    <source>
        <dbReference type="ARBA" id="ARBA00022723"/>
    </source>
</evidence>
<dbReference type="OrthoDB" id="9810005at2"/>
<protein>
    <submittedName>
        <fullName evidence="6">DNAse</fullName>
    </submittedName>
</protein>
<evidence type="ECO:0000256" key="4">
    <source>
        <dbReference type="ARBA" id="ARBA00022801"/>
    </source>
</evidence>
<evidence type="ECO:0000256" key="1">
    <source>
        <dbReference type="ARBA" id="ARBA00001968"/>
    </source>
</evidence>
<evidence type="ECO:0000256" key="2">
    <source>
        <dbReference type="ARBA" id="ARBA00009275"/>
    </source>
</evidence>
<proteinExistence type="inferred from homology"/>
<feature type="binding site" evidence="5">
    <location>
        <position position="7"/>
    </location>
    <ligand>
        <name>a divalent metal cation</name>
        <dbReference type="ChEBI" id="CHEBI:60240"/>
        <label>1</label>
    </ligand>
</feature>
<dbReference type="GO" id="GO:0005829">
    <property type="term" value="C:cytosol"/>
    <property type="evidence" value="ECO:0007669"/>
    <property type="project" value="TreeGrafter"/>
</dbReference>
<dbReference type="PATRIC" id="fig|118110.3.peg.328"/>
<dbReference type="PIRSF" id="PIRSF005902">
    <property type="entry name" value="DNase_TatD"/>
    <property type="match status" value="1"/>
</dbReference>
<dbReference type="InterPro" id="IPR001130">
    <property type="entry name" value="TatD-like"/>
</dbReference>
<dbReference type="PANTHER" id="PTHR46124:SF2">
    <property type="entry name" value="D-AMINOACYL-TRNA DEACYLASE"/>
    <property type="match status" value="1"/>
</dbReference>
<dbReference type="GO" id="GO:0004536">
    <property type="term" value="F:DNA nuclease activity"/>
    <property type="evidence" value="ECO:0007669"/>
    <property type="project" value="InterPro"/>
</dbReference>
<dbReference type="CDD" id="cd01310">
    <property type="entry name" value="TatD_DNAse"/>
    <property type="match status" value="1"/>
</dbReference>
<comment type="similarity">
    <text evidence="2">Belongs to the metallo-dependent hydrolases superfamily. TatD-type hydrolase family.</text>
</comment>
<accession>A0A172WDP4</accession>
<evidence type="ECO:0000313" key="6">
    <source>
        <dbReference type="EMBL" id="ANF17099.1"/>
    </source>
</evidence>
<feature type="binding site" evidence="5">
    <location>
        <position position="9"/>
    </location>
    <ligand>
        <name>a divalent metal cation</name>
        <dbReference type="ChEBI" id="CHEBI:60240"/>
        <label>1</label>
    </ligand>
</feature>
<organism evidence="6 7">
    <name type="scientific">Buchnera aphidicola subsp. Schlechtendalia chinensis</name>
    <dbReference type="NCBI Taxonomy" id="118110"/>
    <lineage>
        <taxon>Bacteria</taxon>
        <taxon>Pseudomonadati</taxon>
        <taxon>Pseudomonadota</taxon>
        <taxon>Gammaproteobacteria</taxon>
        <taxon>Enterobacterales</taxon>
        <taxon>Erwiniaceae</taxon>
        <taxon>Buchnera</taxon>
    </lineage>
</organism>
<keyword evidence="4" id="KW-0378">Hydrolase</keyword>
<dbReference type="EMBL" id="CP011299">
    <property type="protein sequence ID" value="ANF17099.1"/>
    <property type="molecule type" value="Genomic_DNA"/>
</dbReference>
<evidence type="ECO:0000256" key="5">
    <source>
        <dbReference type="PIRSR" id="PIRSR005902-1"/>
    </source>
</evidence>
<dbReference type="GO" id="GO:0046872">
    <property type="term" value="F:metal ion binding"/>
    <property type="evidence" value="ECO:0007669"/>
    <property type="project" value="UniProtKB-KW"/>
</dbReference>
<dbReference type="GO" id="GO:0016788">
    <property type="term" value="F:hydrolase activity, acting on ester bonds"/>
    <property type="evidence" value="ECO:0007669"/>
    <property type="project" value="InterPro"/>
</dbReference>
<dbReference type="Gene3D" id="3.20.20.140">
    <property type="entry name" value="Metal-dependent hydrolases"/>
    <property type="match status" value="1"/>
</dbReference>
<evidence type="ECO:0000313" key="7">
    <source>
        <dbReference type="Proteomes" id="UP000077654"/>
    </source>
</evidence>
<dbReference type="AlphaFoldDB" id="A0A172WDP4"/>